<protein>
    <submittedName>
        <fullName evidence="2">Uncharacterized protein</fullName>
    </submittedName>
</protein>
<dbReference type="EMBL" id="OZ035831">
    <property type="protein sequence ID" value="CAL1616643.1"/>
    <property type="molecule type" value="Genomic_DNA"/>
</dbReference>
<sequence length="122" mass="13561">MNHTDPSPGPPTKHPLPIIITKTASETRHQRPAQRPAAESSTREPSTRRPAPEAQHQRQHPRPASETILIPHDLIYRPTPQTLNPTDPDCPLTPQDLDPQTLTHRTLTPQTPDPQTLDPTAP</sequence>
<dbReference type="Proteomes" id="UP001497482">
    <property type="component" value="Chromosome 9"/>
</dbReference>
<name>A0AAV2MT99_KNICA</name>
<evidence type="ECO:0000313" key="2">
    <source>
        <dbReference type="EMBL" id="CAL1616643.1"/>
    </source>
</evidence>
<evidence type="ECO:0000256" key="1">
    <source>
        <dbReference type="SAM" id="MobiDB-lite"/>
    </source>
</evidence>
<feature type="compositionally biased region" description="Low complexity" evidence="1">
    <location>
        <begin position="106"/>
        <end position="122"/>
    </location>
</feature>
<dbReference type="AlphaFoldDB" id="A0AAV2MT99"/>
<evidence type="ECO:0000313" key="3">
    <source>
        <dbReference type="Proteomes" id="UP001497482"/>
    </source>
</evidence>
<proteinExistence type="predicted"/>
<accession>A0AAV2MT99</accession>
<keyword evidence="3" id="KW-1185">Reference proteome</keyword>
<feature type="compositionally biased region" description="Basic and acidic residues" evidence="1">
    <location>
        <begin position="41"/>
        <end position="51"/>
    </location>
</feature>
<reference evidence="2 3" key="1">
    <citation type="submission" date="2024-04" db="EMBL/GenBank/DDBJ databases">
        <authorList>
            <person name="Waldvogel A.-M."/>
            <person name="Schoenle A."/>
        </authorList>
    </citation>
    <scope>NUCLEOTIDE SEQUENCE [LARGE SCALE GENOMIC DNA]</scope>
</reference>
<gene>
    <name evidence="2" type="ORF">KC01_LOCUS42357</name>
</gene>
<feature type="region of interest" description="Disordered" evidence="1">
    <location>
        <begin position="1"/>
        <end position="122"/>
    </location>
</feature>
<organism evidence="2 3">
    <name type="scientific">Knipowitschia caucasica</name>
    <name type="common">Caucasian dwarf goby</name>
    <name type="synonym">Pomatoschistus caucasicus</name>
    <dbReference type="NCBI Taxonomy" id="637954"/>
    <lineage>
        <taxon>Eukaryota</taxon>
        <taxon>Metazoa</taxon>
        <taxon>Chordata</taxon>
        <taxon>Craniata</taxon>
        <taxon>Vertebrata</taxon>
        <taxon>Euteleostomi</taxon>
        <taxon>Actinopterygii</taxon>
        <taxon>Neopterygii</taxon>
        <taxon>Teleostei</taxon>
        <taxon>Neoteleostei</taxon>
        <taxon>Acanthomorphata</taxon>
        <taxon>Gobiaria</taxon>
        <taxon>Gobiiformes</taxon>
        <taxon>Gobioidei</taxon>
        <taxon>Gobiidae</taxon>
        <taxon>Gobiinae</taxon>
        <taxon>Knipowitschia</taxon>
    </lineage>
</organism>